<dbReference type="AlphaFoldDB" id="A0AAW1PKI0"/>
<evidence type="ECO:0008006" key="4">
    <source>
        <dbReference type="Google" id="ProtNLM"/>
    </source>
</evidence>
<proteinExistence type="predicted"/>
<feature type="compositionally biased region" description="Pro residues" evidence="1">
    <location>
        <begin position="206"/>
        <end position="215"/>
    </location>
</feature>
<feature type="region of interest" description="Disordered" evidence="1">
    <location>
        <begin position="203"/>
        <end position="240"/>
    </location>
</feature>
<evidence type="ECO:0000256" key="1">
    <source>
        <dbReference type="SAM" id="MobiDB-lite"/>
    </source>
</evidence>
<comment type="caution">
    <text evidence="2">The sequence shown here is derived from an EMBL/GenBank/DDBJ whole genome shotgun (WGS) entry which is preliminary data.</text>
</comment>
<evidence type="ECO:0000313" key="2">
    <source>
        <dbReference type="EMBL" id="KAK9810363.1"/>
    </source>
</evidence>
<keyword evidence="3" id="KW-1185">Reference proteome</keyword>
<sequence>MDASQVPLPKLKNSGSDTILSAYGYNYTIHANGSAACAKAVPGSAMSSTTSVARASALLKHSFAPTVVPLYYNDSLPVPANMVTLVAAVQNTSCIGLSGMLKGGAPSQDIILGLQQDSGLVSLTNADPPSGGIPVDFACAIDGLAGGSQGESCFAAGQQYPNASVDSSKRYWVFVANKGPDQPIKISACNTGDHYTSDYTLSLAPKPSPPPPVPASPAAAARTAPPSSPTRDIHPSGPVFGNAVQWEVTKAVAGVFANP</sequence>
<feature type="compositionally biased region" description="Low complexity" evidence="1">
    <location>
        <begin position="216"/>
        <end position="225"/>
    </location>
</feature>
<reference evidence="2 3" key="1">
    <citation type="journal article" date="2024" name="Nat. Commun.">
        <title>Phylogenomics reveals the evolutionary origins of lichenization in chlorophyte algae.</title>
        <authorList>
            <person name="Puginier C."/>
            <person name="Libourel C."/>
            <person name="Otte J."/>
            <person name="Skaloud P."/>
            <person name="Haon M."/>
            <person name="Grisel S."/>
            <person name="Petersen M."/>
            <person name="Berrin J.G."/>
            <person name="Delaux P.M."/>
            <person name="Dal Grande F."/>
            <person name="Keller J."/>
        </authorList>
    </citation>
    <scope>NUCLEOTIDE SEQUENCE [LARGE SCALE GENOMIC DNA]</scope>
    <source>
        <strain evidence="2 3">SAG 2043</strain>
    </source>
</reference>
<dbReference type="EMBL" id="JALJOR010000010">
    <property type="protein sequence ID" value="KAK9810363.1"/>
    <property type="molecule type" value="Genomic_DNA"/>
</dbReference>
<dbReference type="Proteomes" id="UP001489004">
    <property type="component" value="Unassembled WGS sequence"/>
</dbReference>
<gene>
    <name evidence="2" type="ORF">WJX72_009488</name>
</gene>
<accession>A0AAW1PKI0</accession>
<name>A0AAW1PKI0_9CHLO</name>
<organism evidence="2 3">
    <name type="scientific">[Myrmecia] bisecta</name>
    <dbReference type="NCBI Taxonomy" id="41462"/>
    <lineage>
        <taxon>Eukaryota</taxon>
        <taxon>Viridiplantae</taxon>
        <taxon>Chlorophyta</taxon>
        <taxon>core chlorophytes</taxon>
        <taxon>Trebouxiophyceae</taxon>
        <taxon>Trebouxiales</taxon>
        <taxon>Trebouxiaceae</taxon>
        <taxon>Myrmecia</taxon>
    </lineage>
</organism>
<protein>
    <recommendedName>
        <fullName evidence="4">Malate dehydrogenase</fullName>
    </recommendedName>
</protein>
<evidence type="ECO:0000313" key="3">
    <source>
        <dbReference type="Proteomes" id="UP001489004"/>
    </source>
</evidence>